<proteinExistence type="predicted"/>
<dbReference type="Proteomes" id="UP000006882">
    <property type="component" value="Chromosome G5"/>
</dbReference>
<keyword evidence="2" id="KW-1185">Reference proteome</keyword>
<dbReference type="EMBL" id="CM007655">
    <property type="protein sequence ID" value="ONI07001.1"/>
    <property type="molecule type" value="Genomic_DNA"/>
</dbReference>
<dbReference type="AlphaFoldDB" id="A0A251P609"/>
<evidence type="ECO:0000313" key="2">
    <source>
        <dbReference type="Proteomes" id="UP000006882"/>
    </source>
</evidence>
<name>A0A251P609_PRUPE</name>
<gene>
    <name evidence="1" type="ORF">PRUPE_5G094500</name>
</gene>
<organism evidence="1 2">
    <name type="scientific">Prunus persica</name>
    <name type="common">Peach</name>
    <name type="synonym">Amygdalus persica</name>
    <dbReference type="NCBI Taxonomy" id="3760"/>
    <lineage>
        <taxon>Eukaryota</taxon>
        <taxon>Viridiplantae</taxon>
        <taxon>Streptophyta</taxon>
        <taxon>Embryophyta</taxon>
        <taxon>Tracheophyta</taxon>
        <taxon>Spermatophyta</taxon>
        <taxon>Magnoliopsida</taxon>
        <taxon>eudicotyledons</taxon>
        <taxon>Gunneridae</taxon>
        <taxon>Pentapetalae</taxon>
        <taxon>rosids</taxon>
        <taxon>fabids</taxon>
        <taxon>Rosales</taxon>
        <taxon>Rosaceae</taxon>
        <taxon>Amygdaloideae</taxon>
        <taxon>Amygdaleae</taxon>
        <taxon>Prunus</taxon>
    </lineage>
</organism>
<dbReference type="Gramene" id="ONI07001">
    <property type="protein sequence ID" value="ONI07001"/>
    <property type="gene ID" value="PRUPE_5G094500"/>
</dbReference>
<sequence>MYCIFPLIQTNKEKVQQMPSTQILLISFMHCIFSLLDQVSTLSTSTNKFPRKLLLHINNCKPSTGSRFIMLLFCQQSSMHHQQQTLHCLHQLLLTTWMQGKRGKKKARDRTQRFLRDVYCLYFLNEQLSYTQELYTTA</sequence>
<accession>A0A251P609</accession>
<protein>
    <submittedName>
        <fullName evidence="1">Uncharacterized protein</fullName>
    </submittedName>
</protein>
<reference evidence="1 2" key="1">
    <citation type="journal article" date="2013" name="Nat. Genet.">
        <title>The high-quality draft genome of peach (Prunus persica) identifies unique patterns of genetic diversity, domestication and genome evolution.</title>
        <authorList>
            <consortium name="International Peach Genome Initiative"/>
            <person name="Verde I."/>
            <person name="Abbott A.G."/>
            <person name="Scalabrin S."/>
            <person name="Jung S."/>
            <person name="Shu S."/>
            <person name="Marroni F."/>
            <person name="Zhebentyayeva T."/>
            <person name="Dettori M.T."/>
            <person name="Grimwood J."/>
            <person name="Cattonaro F."/>
            <person name="Zuccolo A."/>
            <person name="Rossini L."/>
            <person name="Jenkins J."/>
            <person name="Vendramin E."/>
            <person name="Meisel L.A."/>
            <person name="Decroocq V."/>
            <person name="Sosinski B."/>
            <person name="Prochnik S."/>
            <person name="Mitros T."/>
            <person name="Policriti A."/>
            <person name="Cipriani G."/>
            <person name="Dondini L."/>
            <person name="Ficklin S."/>
            <person name="Goodstein D.M."/>
            <person name="Xuan P."/>
            <person name="Del Fabbro C."/>
            <person name="Aramini V."/>
            <person name="Copetti D."/>
            <person name="Gonzalez S."/>
            <person name="Horner D.S."/>
            <person name="Falchi R."/>
            <person name="Lucas S."/>
            <person name="Mica E."/>
            <person name="Maldonado J."/>
            <person name="Lazzari B."/>
            <person name="Bielenberg D."/>
            <person name="Pirona R."/>
            <person name="Miculan M."/>
            <person name="Barakat A."/>
            <person name="Testolin R."/>
            <person name="Stella A."/>
            <person name="Tartarini S."/>
            <person name="Tonutti P."/>
            <person name="Arus P."/>
            <person name="Orellana A."/>
            <person name="Wells C."/>
            <person name="Main D."/>
            <person name="Vizzotto G."/>
            <person name="Silva H."/>
            <person name="Salamini F."/>
            <person name="Schmutz J."/>
            <person name="Morgante M."/>
            <person name="Rokhsar D.S."/>
        </authorList>
    </citation>
    <scope>NUCLEOTIDE SEQUENCE [LARGE SCALE GENOMIC DNA]</scope>
    <source>
        <strain evidence="2">cv. Nemared</strain>
    </source>
</reference>
<evidence type="ECO:0000313" key="1">
    <source>
        <dbReference type="EMBL" id="ONI07001.1"/>
    </source>
</evidence>